<keyword evidence="2" id="KW-1185">Reference proteome</keyword>
<reference evidence="1 2" key="1">
    <citation type="submission" date="2024-11" db="EMBL/GenBank/DDBJ databases">
        <title>A near-complete genome assembly of Cinchona calisaya.</title>
        <authorList>
            <person name="Lian D.C."/>
            <person name="Zhao X.W."/>
            <person name="Wei L."/>
        </authorList>
    </citation>
    <scope>NUCLEOTIDE SEQUENCE [LARGE SCALE GENOMIC DNA]</scope>
    <source>
        <tissue evidence="1">Nenye</tissue>
    </source>
</reference>
<dbReference type="Proteomes" id="UP001630127">
    <property type="component" value="Unassembled WGS sequence"/>
</dbReference>
<evidence type="ECO:0000313" key="2">
    <source>
        <dbReference type="Proteomes" id="UP001630127"/>
    </source>
</evidence>
<protein>
    <submittedName>
        <fullName evidence="1">Uncharacterized protein</fullName>
    </submittedName>
</protein>
<gene>
    <name evidence="1" type="ORF">ACH5RR_020733</name>
</gene>
<proteinExistence type="predicted"/>
<dbReference type="PANTHER" id="PTHR10811">
    <property type="entry name" value="FRINGE-RELATED"/>
    <property type="match status" value="1"/>
</dbReference>
<accession>A0ABD2ZFA0</accession>
<organism evidence="1 2">
    <name type="scientific">Cinchona calisaya</name>
    <dbReference type="NCBI Taxonomy" id="153742"/>
    <lineage>
        <taxon>Eukaryota</taxon>
        <taxon>Viridiplantae</taxon>
        <taxon>Streptophyta</taxon>
        <taxon>Embryophyta</taxon>
        <taxon>Tracheophyta</taxon>
        <taxon>Spermatophyta</taxon>
        <taxon>Magnoliopsida</taxon>
        <taxon>eudicotyledons</taxon>
        <taxon>Gunneridae</taxon>
        <taxon>Pentapetalae</taxon>
        <taxon>asterids</taxon>
        <taxon>lamiids</taxon>
        <taxon>Gentianales</taxon>
        <taxon>Rubiaceae</taxon>
        <taxon>Cinchonoideae</taxon>
        <taxon>Cinchoneae</taxon>
        <taxon>Cinchona</taxon>
    </lineage>
</organism>
<evidence type="ECO:0000313" key="1">
    <source>
        <dbReference type="EMBL" id="KAL3518144.1"/>
    </source>
</evidence>
<dbReference type="Gene3D" id="3.90.550.50">
    <property type="match status" value="1"/>
</dbReference>
<dbReference type="InterPro" id="IPR006740">
    <property type="entry name" value="DUF604"/>
</dbReference>
<dbReference type="AlphaFoldDB" id="A0ABD2ZFA0"/>
<dbReference type="Pfam" id="PF04646">
    <property type="entry name" value="DUF604"/>
    <property type="match status" value="2"/>
</dbReference>
<dbReference type="EMBL" id="JBJUIK010000009">
    <property type="protein sequence ID" value="KAL3518144.1"/>
    <property type="molecule type" value="Genomic_DNA"/>
</dbReference>
<name>A0ABD2ZFA0_9GENT</name>
<comment type="caution">
    <text evidence="1">The sequence shown here is derived from an EMBL/GenBank/DDBJ whole genome shotgun (WGS) entry which is preliminary data.</text>
</comment>
<sequence>MYYYVGMNSECHALNYFHSFEMALAGAGYALSYPLARALAKNLDVCIRRHPSLYGSDRIVQSRVAWEFLSLRERGFIRKDPCQVPHVFYFDSDNDGEYVVATNYTRKRSRVLPACSSSGNHSAGRINKILVISPLKMHEDRVGRRRECCEVDYDSRSNTTKVKIRTCIEDEIIT</sequence>